<reference evidence="5" key="1">
    <citation type="submission" date="2018-06" db="EMBL/GenBank/DDBJ databases">
        <authorList>
            <person name="Zhirakovskaya E."/>
        </authorList>
    </citation>
    <scope>NUCLEOTIDE SEQUENCE</scope>
</reference>
<protein>
    <recommendedName>
        <fullName evidence="4">ABC transporter domain-containing protein</fullName>
    </recommendedName>
</protein>
<proteinExistence type="predicted"/>
<evidence type="ECO:0000313" key="5">
    <source>
        <dbReference type="EMBL" id="VAW06005.1"/>
    </source>
</evidence>
<dbReference type="Gene3D" id="3.40.50.300">
    <property type="entry name" value="P-loop containing nucleotide triphosphate hydrolases"/>
    <property type="match status" value="1"/>
</dbReference>
<evidence type="ECO:0000256" key="2">
    <source>
        <dbReference type="ARBA" id="ARBA00022741"/>
    </source>
</evidence>
<dbReference type="InterPro" id="IPR003593">
    <property type="entry name" value="AAA+_ATPase"/>
</dbReference>
<dbReference type="EMBL" id="UOEJ01000224">
    <property type="protein sequence ID" value="VAW06005.1"/>
    <property type="molecule type" value="Genomic_DNA"/>
</dbReference>
<dbReference type="SMART" id="SM00382">
    <property type="entry name" value="AAA"/>
    <property type="match status" value="1"/>
</dbReference>
<dbReference type="GO" id="GO:0005524">
    <property type="term" value="F:ATP binding"/>
    <property type="evidence" value="ECO:0007669"/>
    <property type="project" value="UniProtKB-KW"/>
</dbReference>
<name>A0A3B0SJM3_9ZZZZ</name>
<dbReference type="CDD" id="cd03230">
    <property type="entry name" value="ABC_DR_subfamily_A"/>
    <property type="match status" value="1"/>
</dbReference>
<dbReference type="InterPro" id="IPR051782">
    <property type="entry name" value="ABC_Transporter_VariousFunc"/>
</dbReference>
<dbReference type="GO" id="GO:0016887">
    <property type="term" value="F:ATP hydrolysis activity"/>
    <property type="evidence" value="ECO:0007669"/>
    <property type="project" value="InterPro"/>
</dbReference>
<organism evidence="5">
    <name type="scientific">hydrothermal vent metagenome</name>
    <dbReference type="NCBI Taxonomy" id="652676"/>
    <lineage>
        <taxon>unclassified sequences</taxon>
        <taxon>metagenomes</taxon>
        <taxon>ecological metagenomes</taxon>
    </lineage>
</organism>
<dbReference type="PANTHER" id="PTHR42939:SF1">
    <property type="entry name" value="ABC TRANSPORTER ATP-BINDING PROTEIN ALBC-RELATED"/>
    <property type="match status" value="1"/>
</dbReference>
<dbReference type="Pfam" id="PF00005">
    <property type="entry name" value="ABC_tran"/>
    <property type="match status" value="1"/>
</dbReference>
<dbReference type="InterPro" id="IPR003439">
    <property type="entry name" value="ABC_transporter-like_ATP-bd"/>
</dbReference>
<keyword evidence="1" id="KW-0813">Transport</keyword>
<dbReference type="PANTHER" id="PTHR42939">
    <property type="entry name" value="ABC TRANSPORTER ATP-BINDING PROTEIN ALBC-RELATED"/>
    <property type="match status" value="1"/>
</dbReference>
<sequence length="314" mass="34237">MASDPNIELISVSKEYGRAKAVRSVDLAVNAGECLALVGHNGAGKSTLIKMVLGLVRPTAGIVRVMGHDPLDASFNGVRRHIGFLPEQVLFQNNMTGRETLEFYARLKGKSTDSLDDLFQRVALYQVADNRISTYSKGMRQRLGMAQALIGVPELLILDEPTSGLDPASRQNVYGIIDQMKRGGATILISSHALTELDDRIDRVAIMNRGSLAAVGTIHDLRRMIGLPSEIRIHAPPESMGVLAGYFAKKYDNGKYQATDFVNGMARLDCPTDEKAALLKEVMDLNVPITDIEVNDPSLEQVFLALTDEKGGDE</sequence>
<evidence type="ECO:0000256" key="1">
    <source>
        <dbReference type="ARBA" id="ARBA00022448"/>
    </source>
</evidence>
<feature type="domain" description="ABC transporter" evidence="4">
    <location>
        <begin position="7"/>
        <end position="234"/>
    </location>
</feature>
<dbReference type="InterPro" id="IPR027417">
    <property type="entry name" value="P-loop_NTPase"/>
</dbReference>
<dbReference type="InterPro" id="IPR017871">
    <property type="entry name" value="ABC_transporter-like_CS"/>
</dbReference>
<dbReference type="AlphaFoldDB" id="A0A3B0SJM3"/>
<keyword evidence="3" id="KW-0067">ATP-binding</keyword>
<accession>A0A3B0SJM3</accession>
<gene>
    <name evidence="5" type="ORF">MNBD_ALPHA01-1242</name>
</gene>
<dbReference type="PROSITE" id="PS50893">
    <property type="entry name" value="ABC_TRANSPORTER_2"/>
    <property type="match status" value="1"/>
</dbReference>
<keyword evidence="2" id="KW-0547">Nucleotide-binding</keyword>
<evidence type="ECO:0000256" key="3">
    <source>
        <dbReference type="ARBA" id="ARBA00022840"/>
    </source>
</evidence>
<evidence type="ECO:0000259" key="4">
    <source>
        <dbReference type="PROSITE" id="PS50893"/>
    </source>
</evidence>
<dbReference type="PROSITE" id="PS00211">
    <property type="entry name" value="ABC_TRANSPORTER_1"/>
    <property type="match status" value="1"/>
</dbReference>
<dbReference type="SUPFAM" id="SSF52540">
    <property type="entry name" value="P-loop containing nucleoside triphosphate hydrolases"/>
    <property type="match status" value="1"/>
</dbReference>